<dbReference type="Gene3D" id="2.60.40.10">
    <property type="entry name" value="Immunoglobulins"/>
    <property type="match status" value="1"/>
</dbReference>
<reference evidence="1" key="2">
    <citation type="submission" date="2020-09" db="EMBL/GenBank/DDBJ databases">
        <authorList>
            <person name="Sun Q."/>
            <person name="Zhou Y."/>
        </authorList>
    </citation>
    <scope>NUCLEOTIDE SEQUENCE</scope>
    <source>
        <strain evidence="1">CGMCC 1.15290</strain>
    </source>
</reference>
<keyword evidence="2" id="KW-1185">Reference proteome</keyword>
<comment type="caution">
    <text evidence="1">The sequence shown here is derived from an EMBL/GenBank/DDBJ whole genome shotgun (WGS) entry which is preliminary data.</text>
</comment>
<protein>
    <submittedName>
        <fullName evidence="1">Uncharacterized protein</fullName>
    </submittedName>
</protein>
<proteinExistence type="predicted"/>
<dbReference type="AlphaFoldDB" id="A0A917IZP0"/>
<name>A0A917IZP0_9BACT</name>
<dbReference type="InterPro" id="IPR013783">
    <property type="entry name" value="Ig-like_fold"/>
</dbReference>
<reference evidence="1" key="1">
    <citation type="journal article" date="2014" name="Int. J. Syst. Evol. Microbiol.">
        <title>Complete genome sequence of Corynebacterium casei LMG S-19264T (=DSM 44701T), isolated from a smear-ripened cheese.</title>
        <authorList>
            <consortium name="US DOE Joint Genome Institute (JGI-PGF)"/>
            <person name="Walter F."/>
            <person name="Albersmeier A."/>
            <person name="Kalinowski J."/>
            <person name="Ruckert C."/>
        </authorList>
    </citation>
    <scope>NUCLEOTIDE SEQUENCE</scope>
    <source>
        <strain evidence="1">CGMCC 1.15290</strain>
    </source>
</reference>
<sequence>MLLGFCLLFSGYLRAQLGITVQVPPVGVIQKTQLWNLLLVNAGDVAYDVEVNITVSAAPDNNPVMTGAGKMVHAPKGTTQLRYADFEPVSYRYLSPAFNNDLRPDGFIPVGSYTVCYTVGRWKGDAWEPLTEDCIHLEVQPLSPPVLNTPADKDSIMVLYPQFTWLPPAPLSLFRALTYDLVVAPVLAGQSPEQAIQQNMPVYTEGNLSNVMSVYPASAHALDTSRWYAWAVIARNNRQVISQSEVWSFWVKGGQKTEAELESASLVVLKKEEEAIGITALPGEKIGIHYYSFDTAYKATLQFVGADGKVIQEVEQQVNYGDNAWWLPLNKTFRANTVYRLQLTTQTRQRYTAAFYIQQKTK</sequence>
<accession>A0A917IZP0</accession>
<evidence type="ECO:0000313" key="2">
    <source>
        <dbReference type="Proteomes" id="UP000627292"/>
    </source>
</evidence>
<dbReference type="EMBL" id="BMIB01000003">
    <property type="protein sequence ID" value="GGH70845.1"/>
    <property type="molecule type" value="Genomic_DNA"/>
</dbReference>
<organism evidence="1 2">
    <name type="scientific">Filimonas zeae</name>
    <dbReference type="NCBI Taxonomy" id="1737353"/>
    <lineage>
        <taxon>Bacteria</taxon>
        <taxon>Pseudomonadati</taxon>
        <taxon>Bacteroidota</taxon>
        <taxon>Chitinophagia</taxon>
        <taxon>Chitinophagales</taxon>
        <taxon>Chitinophagaceae</taxon>
        <taxon>Filimonas</taxon>
    </lineage>
</organism>
<evidence type="ECO:0000313" key="1">
    <source>
        <dbReference type="EMBL" id="GGH70845.1"/>
    </source>
</evidence>
<dbReference type="Proteomes" id="UP000627292">
    <property type="component" value="Unassembled WGS sequence"/>
</dbReference>
<gene>
    <name evidence="1" type="ORF">GCM10011379_29540</name>
</gene>